<dbReference type="AlphaFoldDB" id="A0AAN7T6A3"/>
<gene>
    <name evidence="2" type="ORF">LTR05_000542</name>
</gene>
<dbReference type="PANTHER" id="PTHR43319:SF3">
    <property type="entry name" value="BETA-LACTAMASE-RELATED DOMAIN-CONTAINING PROTEIN"/>
    <property type="match status" value="1"/>
</dbReference>
<evidence type="ECO:0000313" key="2">
    <source>
        <dbReference type="EMBL" id="KAK5090370.1"/>
    </source>
</evidence>
<dbReference type="Proteomes" id="UP001309876">
    <property type="component" value="Unassembled WGS sequence"/>
</dbReference>
<name>A0AAN7T6A3_9EURO</name>
<dbReference type="SUPFAM" id="SSF56601">
    <property type="entry name" value="beta-lactamase/transpeptidase-like"/>
    <property type="match status" value="1"/>
</dbReference>
<dbReference type="InterPro" id="IPR052907">
    <property type="entry name" value="Beta-lactamase/esterase"/>
</dbReference>
<dbReference type="Gene3D" id="3.40.710.10">
    <property type="entry name" value="DD-peptidase/beta-lactamase superfamily"/>
    <property type="match status" value="1"/>
</dbReference>
<reference evidence="2 3" key="1">
    <citation type="submission" date="2023-08" db="EMBL/GenBank/DDBJ databases">
        <title>Black Yeasts Isolated from many extreme environments.</title>
        <authorList>
            <person name="Coleine C."/>
            <person name="Stajich J.E."/>
            <person name="Selbmann L."/>
        </authorList>
    </citation>
    <scope>NUCLEOTIDE SEQUENCE [LARGE SCALE GENOMIC DNA]</scope>
    <source>
        <strain evidence="2 3">CCFEE 5910</strain>
    </source>
</reference>
<proteinExistence type="predicted"/>
<dbReference type="InterPro" id="IPR001466">
    <property type="entry name" value="Beta-lactam-related"/>
</dbReference>
<sequence>MAEIQGFYDPKFHELSSLLKSFVISGEEVGASICVNLDGKDVVDIWAGYTDEARTHPWQKDTITNVWSTTKTVISLAAFILTERGLLDLEQNVAYYWPEFAANGKENVKVKHILSHTSGVSGWDEKISWEDICDFEKAVDLLAKQRPWWEPGTASGYHSLTMGHLVSEVVRRVSGKPFKQFVEEEIAGPLQADFQIGAKESDWSRISNVISPPPLPRAGNVSRESIMFKTFTNPPLEATVAHTPRWRQADLGACNGHANARSIARMLSPISLGGNVTGLEKPLLSPKTIDLIFNQQAYGEDLVIGLPIKFGTGFGLPAKGTVLDWLPSGRICFWTGWGGSIVIIDCDRRLTIAYAMNKMDAVSLGGTRTRSYIEAVYRALNVSLPKRLPLAKI</sequence>
<feature type="domain" description="Beta-lactamase-related" evidence="1">
    <location>
        <begin position="18"/>
        <end position="367"/>
    </location>
</feature>
<protein>
    <recommendedName>
        <fullName evidence="1">Beta-lactamase-related domain-containing protein</fullName>
    </recommendedName>
</protein>
<keyword evidence="3" id="KW-1185">Reference proteome</keyword>
<evidence type="ECO:0000259" key="1">
    <source>
        <dbReference type="Pfam" id="PF00144"/>
    </source>
</evidence>
<accession>A0AAN7T6A3</accession>
<comment type="caution">
    <text evidence="2">The sequence shown here is derived from an EMBL/GenBank/DDBJ whole genome shotgun (WGS) entry which is preliminary data.</text>
</comment>
<evidence type="ECO:0000313" key="3">
    <source>
        <dbReference type="Proteomes" id="UP001309876"/>
    </source>
</evidence>
<dbReference type="InterPro" id="IPR012338">
    <property type="entry name" value="Beta-lactam/transpept-like"/>
</dbReference>
<organism evidence="2 3">
    <name type="scientific">Lithohypha guttulata</name>
    <dbReference type="NCBI Taxonomy" id="1690604"/>
    <lineage>
        <taxon>Eukaryota</taxon>
        <taxon>Fungi</taxon>
        <taxon>Dikarya</taxon>
        <taxon>Ascomycota</taxon>
        <taxon>Pezizomycotina</taxon>
        <taxon>Eurotiomycetes</taxon>
        <taxon>Chaetothyriomycetidae</taxon>
        <taxon>Chaetothyriales</taxon>
        <taxon>Trichomeriaceae</taxon>
        <taxon>Lithohypha</taxon>
    </lineage>
</organism>
<dbReference type="PANTHER" id="PTHR43319">
    <property type="entry name" value="BETA-LACTAMASE-RELATED"/>
    <property type="match status" value="1"/>
</dbReference>
<dbReference type="EMBL" id="JAVRRJ010000001">
    <property type="protein sequence ID" value="KAK5090370.1"/>
    <property type="molecule type" value="Genomic_DNA"/>
</dbReference>
<dbReference type="Pfam" id="PF00144">
    <property type="entry name" value="Beta-lactamase"/>
    <property type="match status" value="1"/>
</dbReference>